<organism evidence="1 2">
    <name type="scientific">Thermobacillus xylanilyticus</name>
    <dbReference type="NCBI Taxonomy" id="76633"/>
    <lineage>
        <taxon>Bacteria</taxon>
        <taxon>Bacillati</taxon>
        <taxon>Bacillota</taxon>
        <taxon>Bacilli</taxon>
        <taxon>Bacillales</taxon>
        <taxon>Paenibacillaceae</taxon>
        <taxon>Thermobacillus</taxon>
    </lineage>
</organism>
<proteinExistence type="predicted"/>
<evidence type="ECO:0000313" key="1">
    <source>
        <dbReference type="EMBL" id="CAG5090693.1"/>
    </source>
</evidence>
<keyword evidence="2" id="KW-1185">Reference proteome</keyword>
<name>A0ABM8V6M5_THEXY</name>
<sequence length="9" mass="1033">MLTAMLQPE</sequence>
<gene>
    <name evidence="1" type="primary">txxe 2938</name>
    <name evidence="1" type="ORF">TXXE_14490</name>
</gene>
<accession>A0ABM8V6M5</accession>
<comment type="caution">
    <text evidence="1">The sequence shown here is derived from an EMBL/GenBank/DDBJ whole genome shotgun (WGS) entry which is preliminary data.</text>
</comment>
<protein>
    <submittedName>
        <fullName evidence="1">Uncharacterized protein</fullName>
    </submittedName>
</protein>
<evidence type="ECO:0000313" key="2">
    <source>
        <dbReference type="Proteomes" id="UP000681526"/>
    </source>
</evidence>
<dbReference type="EMBL" id="CAJRAY010000077">
    <property type="protein sequence ID" value="CAG5090693.1"/>
    <property type="molecule type" value="Genomic_DNA"/>
</dbReference>
<dbReference type="Proteomes" id="UP000681526">
    <property type="component" value="Unassembled WGS sequence"/>
</dbReference>
<reference evidence="1 2" key="1">
    <citation type="submission" date="2021-04" db="EMBL/GenBank/DDBJ databases">
        <authorList>
            <person name="Rakotoarivonina H."/>
        </authorList>
    </citation>
    <scope>NUCLEOTIDE SEQUENCE [LARGE SCALE GENOMIC DNA]</scope>
    <source>
        <strain evidence="1 2">XE</strain>
    </source>
</reference>